<dbReference type="eggNOG" id="KOG3901">
    <property type="taxonomic scope" value="Eukaryota"/>
</dbReference>
<dbReference type="OrthoDB" id="10266074at2759"/>
<organism evidence="8 9">
    <name type="scientific">Cicer arietinum</name>
    <name type="common">Chickpea</name>
    <name type="synonym">Garbanzo</name>
    <dbReference type="NCBI Taxonomy" id="3827"/>
    <lineage>
        <taxon>Eukaryota</taxon>
        <taxon>Viridiplantae</taxon>
        <taxon>Streptophyta</taxon>
        <taxon>Embryophyta</taxon>
        <taxon>Tracheophyta</taxon>
        <taxon>Spermatophyta</taxon>
        <taxon>Magnoliopsida</taxon>
        <taxon>eudicotyledons</taxon>
        <taxon>Gunneridae</taxon>
        <taxon>Pentapetalae</taxon>
        <taxon>rosids</taxon>
        <taxon>fabids</taxon>
        <taxon>Fabales</taxon>
        <taxon>Fabaceae</taxon>
        <taxon>Papilionoideae</taxon>
        <taxon>50 kb inversion clade</taxon>
        <taxon>NPAAA clade</taxon>
        <taxon>Hologalegina</taxon>
        <taxon>IRL clade</taxon>
        <taxon>Cicereae</taxon>
        <taxon>Cicer</taxon>
    </lineage>
</organism>
<reference evidence="8" key="1">
    <citation type="journal article" date="2013" name="Nat. Biotechnol.">
        <title>Draft genome sequence of chickpea (Cicer arietinum) provides a resource for trait improvement.</title>
        <authorList>
            <person name="Varshney R.K."/>
            <person name="Song C."/>
            <person name="Saxena R.K."/>
            <person name="Azam S."/>
            <person name="Yu S."/>
            <person name="Sharpe A.G."/>
            <person name="Cannon S."/>
            <person name="Baek J."/>
            <person name="Rosen B.D."/>
            <person name="Tar'an B."/>
            <person name="Millan T."/>
            <person name="Zhang X."/>
            <person name="Ramsay L.D."/>
            <person name="Iwata A."/>
            <person name="Wang Y."/>
            <person name="Nelson W."/>
            <person name="Farmer A.D."/>
            <person name="Gaur P.M."/>
            <person name="Soderlund C."/>
            <person name="Penmetsa R.V."/>
            <person name="Xu C."/>
            <person name="Bharti A.K."/>
            <person name="He W."/>
            <person name="Winter P."/>
            <person name="Zhao S."/>
            <person name="Hane J.K."/>
            <person name="Carrasquilla-Garcia N."/>
            <person name="Condie J.A."/>
            <person name="Upadhyaya H.D."/>
            <person name="Luo M.C."/>
            <person name="Thudi M."/>
            <person name="Gowda C.L."/>
            <person name="Singh N.P."/>
            <person name="Lichtenzveig J."/>
            <person name="Gali K.K."/>
            <person name="Rubio J."/>
            <person name="Nadarajan N."/>
            <person name="Dolezel J."/>
            <person name="Bansal K.C."/>
            <person name="Xu X."/>
            <person name="Edwards D."/>
            <person name="Zhang G."/>
            <person name="Kahl G."/>
            <person name="Gil J."/>
            <person name="Singh K.B."/>
            <person name="Datta S.K."/>
            <person name="Jackson S.A."/>
            <person name="Wang J."/>
            <person name="Cook D.R."/>
        </authorList>
    </citation>
    <scope>NUCLEOTIDE SEQUENCE [LARGE SCALE GENOMIC DNA]</scope>
    <source>
        <strain evidence="8">cv. CDC Frontier</strain>
    </source>
</reference>
<dbReference type="GO" id="GO:0005634">
    <property type="term" value="C:nucleus"/>
    <property type="evidence" value="ECO:0007669"/>
    <property type="project" value="UniProtKB-SubCell"/>
</dbReference>
<dbReference type="RefSeq" id="XP_004495915.1">
    <property type="nucleotide sequence ID" value="XM_004495858.3"/>
</dbReference>
<evidence type="ECO:0000313" key="10">
    <source>
        <dbReference type="RefSeq" id="XP_004495915.1"/>
    </source>
</evidence>
<keyword evidence="8" id="KW-1185">Reference proteome</keyword>
<dbReference type="AlphaFoldDB" id="A0A1S2XYI8"/>
<dbReference type="GO" id="GO:0046982">
    <property type="term" value="F:protein heterodimerization activity"/>
    <property type="evidence" value="ECO:0007669"/>
    <property type="project" value="InterPro"/>
</dbReference>
<keyword evidence="4" id="KW-0539">Nucleus</keyword>
<dbReference type="PANTHER" id="PTHR11380:SF5">
    <property type="entry name" value="TRANSCRIPTION INITIATION FACTOR TFIID SUBUNIT 13"/>
    <property type="match status" value="1"/>
</dbReference>
<dbReference type="CDD" id="cd07978">
    <property type="entry name" value="HFD_TAF13"/>
    <property type="match status" value="1"/>
</dbReference>
<dbReference type="Pfam" id="PF02269">
    <property type="entry name" value="TFIID-18kDa"/>
    <property type="match status" value="1"/>
</dbReference>
<evidence type="ECO:0000313" key="9">
    <source>
        <dbReference type="RefSeq" id="XP_004495914.1"/>
    </source>
</evidence>
<evidence type="ECO:0000256" key="7">
    <source>
        <dbReference type="SAM" id="MobiDB-lite"/>
    </source>
</evidence>
<dbReference type="FunFam" id="1.10.20.10:FF:000042">
    <property type="entry name" value="Transcription initiation factor TFIID subunit 13"/>
    <property type="match status" value="1"/>
</dbReference>
<dbReference type="PaxDb" id="3827-XP_004495914.1"/>
<dbReference type="InterPro" id="IPR009072">
    <property type="entry name" value="Histone-fold"/>
</dbReference>
<feature type="compositionally biased region" description="Low complexity" evidence="7">
    <location>
        <begin position="9"/>
        <end position="20"/>
    </location>
</feature>
<keyword evidence="3" id="KW-0804">Transcription</keyword>
<dbReference type="GO" id="GO:0006366">
    <property type="term" value="P:transcription by RNA polymerase II"/>
    <property type="evidence" value="ECO:0007669"/>
    <property type="project" value="InterPro"/>
</dbReference>
<gene>
    <name evidence="9 10" type="primary">LOC101507070</name>
</gene>
<comment type="subcellular location">
    <subcellularLocation>
        <location evidence="1">Nucleus</location>
    </subcellularLocation>
</comment>
<dbReference type="PANTHER" id="PTHR11380">
    <property type="entry name" value="TRANSCRIPTION INITIATION FACTOR TFIID/SUPT3-RELATED"/>
    <property type="match status" value="1"/>
</dbReference>
<reference evidence="9 10" key="2">
    <citation type="submission" date="2025-04" db="UniProtKB">
        <authorList>
            <consortium name="RefSeq"/>
        </authorList>
    </citation>
    <scope>IDENTIFICATION</scope>
    <source>
        <tissue evidence="9 10">Etiolated seedlings</tissue>
    </source>
</reference>
<feature type="region of interest" description="Disordered" evidence="7">
    <location>
        <begin position="1"/>
        <end position="28"/>
    </location>
</feature>
<dbReference type="RefSeq" id="XP_004495914.1">
    <property type="nucleotide sequence ID" value="XM_004495857.3"/>
</dbReference>
<dbReference type="GeneID" id="101507070"/>
<dbReference type="KEGG" id="cam:101507070"/>
<evidence type="ECO:0000256" key="4">
    <source>
        <dbReference type="ARBA" id="ARBA00023242"/>
    </source>
</evidence>
<name>A0A1S2XYI8_CICAR</name>
<dbReference type="Gene3D" id="1.10.20.10">
    <property type="entry name" value="Histone, subunit A"/>
    <property type="match status" value="1"/>
</dbReference>
<evidence type="ECO:0000256" key="3">
    <source>
        <dbReference type="ARBA" id="ARBA00023163"/>
    </source>
</evidence>
<dbReference type="STRING" id="3827.A0A1S2XYI8"/>
<protein>
    <recommendedName>
        <fullName evidence="6">Transcription initiation factor TFIID subunit 13</fullName>
    </recommendedName>
</protein>
<proteinExistence type="inferred from homology"/>
<evidence type="ECO:0000256" key="2">
    <source>
        <dbReference type="ARBA" id="ARBA00023015"/>
    </source>
</evidence>
<evidence type="ECO:0000256" key="5">
    <source>
        <dbReference type="ARBA" id="ARBA00038392"/>
    </source>
</evidence>
<evidence type="ECO:0000256" key="6">
    <source>
        <dbReference type="ARBA" id="ARBA00040136"/>
    </source>
</evidence>
<evidence type="ECO:0000256" key="1">
    <source>
        <dbReference type="ARBA" id="ARBA00004123"/>
    </source>
</evidence>
<dbReference type="Proteomes" id="UP000087171">
    <property type="component" value="Chromosome Ca4"/>
</dbReference>
<dbReference type="SUPFAM" id="SSF47113">
    <property type="entry name" value="Histone-fold"/>
    <property type="match status" value="1"/>
</dbReference>
<accession>A0A1S2XYI8</accession>
<dbReference type="RefSeq" id="XP_073222980.1">
    <property type="nucleotide sequence ID" value="XM_073366879.1"/>
</dbReference>
<comment type="similarity">
    <text evidence="5">Belongs to the TAF13 family.</text>
</comment>
<keyword evidence="2" id="KW-0805">Transcription regulation</keyword>
<evidence type="ECO:0000313" key="8">
    <source>
        <dbReference type="Proteomes" id="UP000087171"/>
    </source>
</evidence>
<sequence length="136" mass="15271">MSNSSAGTSSKPRASSSQPSETSLKRKRGVFQKELKHMMYGFGDDPNPLPESVALIEDIVVEYVTELVHKAQDIGSKRGKLSVEDFLYLIRKDMLKLNRCSELLSVNDLLKQARKLFELDDEQLRKVGEPDESAEG</sequence>
<dbReference type="InterPro" id="IPR003195">
    <property type="entry name" value="TFIID_TAF13"/>
</dbReference>